<dbReference type="Proteomes" id="UP000030853">
    <property type="component" value="Unassembled WGS sequence"/>
</dbReference>
<keyword evidence="1" id="KW-0560">Oxidoreductase</keyword>
<comment type="caution">
    <text evidence="4">The sequence shown here is derived from an EMBL/GenBank/DDBJ whole genome shotgun (WGS) entry which is preliminary data.</text>
</comment>
<accession>A0A0B1QZL6</accession>
<evidence type="ECO:0000259" key="3">
    <source>
        <dbReference type="Pfam" id="PF16884"/>
    </source>
</evidence>
<protein>
    <submittedName>
        <fullName evidence="4">Alcohol dehydrogenase</fullName>
    </submittedName>
</protein>
<dbReference type="CDD" id="cd05288">
    <property type="entry name" value="PGDH"/>
    <property type="match status" value="1"/>
</dbReference>
<dbReference type="RefSeq" id="WP_039334987.1">
    <property type="nucleotide sequence ID" value="NZ_JTJJ01000090.1"/>
</dbReference>
<evidence type="ECO:0000313" key="5">
    <source>
        <dbReference type="Proteomes" id="UP000030853"/>
    </source>
</evidence>
<name>A0A0B1QZL6_9GAMM</name>
<evidence type="ECO:0000313" key="4">
    <source>
        <dbReference type="EMBL" id="KHJ66218.1"/>
    </source>
</evidence>
<reference evidence="4 5" key="1">
    <citation type="submission" date="2014-11" db="EMBL/GenBank/DDBJ databases">
        <title>Genome sequencing of Pantoea rodasii ND03.</title>
        <authorList>
            <person name="Muhamad Yunos N.Y."/>
            <person name="Chan K.-G."/>
        </authorList>
    </citation>
    <scope>NUCLEOTIDE SEQUENCE [LARGE SCALE GENOMIC DNA]</scope>
    <source>
        <strain evidence="4 5">ND03</strain>
    </source>
</reference>
<feature type="domain" description="Alcohol dehydrogenase-like C-terminal" evidence="2">
    <location>
        <begin position="163"/>
        <end position="286"/>
    </location>
</feature>
<dbReference type="SUPFAM" id="SSF50129">
    <property type="entry name" value="GroES-like"/>
    <property type="match status" value="1"/>
</dbReference>
<dbReference type="AlphaFoldDB" id="A0A0B1QZL6"/>
<gene>
    <name evidence="4" type="ORF">QU24_20575</name>
</gene>
<proteinExistence type="predicted"/>
<dbReference type="PANTHER" id="PTHR43205:SF7">
    <property type="entry name" value="PROSTAGLANDIN REDUCTASE 1"/>
    <property type="match status" value="1"/>
</dbReference>
<feature type="domain" description="Oxidoreductase N-terminal" evidence="3">
    <location>
        <begin position="9"/>
        <end position="121"/>
    </location>
</feature>
<organism evidence="4 5">
    <name type="scientific">Pantoea rodasii</name>
    <dbReference type="NCBI Taxonomy" id="1076549"/>
    <lineage>
        <taxon>Bacteria</taxon>
        <taxon>Pseudomonadati</taxon>
        <taxon>Pseudomonadota</taxon>
        <taxon>Gammaproteobacteria</taxon>
        <taxon>Enterobacterales</taxon>
        <taxon>Erwiniaceae</taxon>
        <taxon>Pantoea</taxon>
    </lineage>
</organism>
<evidence type="ECO:0000259" key="2">
    <source>
        <dbReference type="Pfam" id="PF00107"/>
    </source>
</evidence>
<sequence>MLLEKLSSREIRLRQRSSGMPTRNNFDLVENLVPPPERHQVLIKNRWFRVSISTRLMMSVEAGAVKGIPFPPLQIGDALADAAIGEVISASADSGLLPGDFVIHPSGWRELALVDRQQCVRLGREIHHPAAYLGHGWTAYAALTQGIQVHQGDTVFVSSGAGAIGSMAGQIARKLGASRVIGSTGSADKALWMQQQLGYDATIQRGKGPIAQQLQECAPEGIDVFVDIVGGEQLATAVAQAREHARLVLLGALSAELAASQSTKIAPVEIDSFALIVKGVTLKGYSADEHPKVFDSWISQLSHPDWQDIHFASTVYQGLDAAPQALADACSGKARGVVLVAL</sequence>
<dbReference type="InterPro" id="IPR013149">
    <property type="entry name" value="ADH-like_C"/>
</dbReference>
<dbReference type="PANTHER" id="PTHR43205">
    <property type="entry name" value="PROSTAGLANDIN REDUCTASE"/>
    <property type="match status" value="1"/>
</dbReference>
<dbReference type="SUPFAM" id="SSF51735">
    <property type="entry name" value="NAD(P)-binding Rossmann-fold domains"/>
    <property type="match status" value="1"/>
</dbReference>
<dbReference type="Pfam" id="PF16884">
    <property type="entry name" value="ADH_N_2"/>
    <property type="match status" value="1"/>
</dbReference>
<evidence type="ECO:0000256" key="1">
    <source>
        <dbReference type="ARBA" id="ARBA00023002"/>
    </source>
</evidence>
<dbReference type="InterPro" id="IPR036291">
    <property type="entry name" value="NAD(P)-bd_dom_sf"/>
</dbReference>
<dbReference type="InterPro" id="IPR041694">
    <property type="entry name" value="ADH_N_2"/>
</dbReference>
<dbReference type="InterPro" id="IPR045010">
    <property type="entry name" value="MDR_fam"/>
</dbReference>
<dbReference type="Pfam" id="PF00107">
    <property type="entry name" value="ADH_zinc_N"/>
    <property type="match status" value="1"/>
</dbReference>
<dbReference type="Gene3D" id="3.90.180.10">
    <property type="entry name" value="Medium-chain alcohol dehydrogenases, catalytic domain"/>
    <property type="match status" value="1"/>
</dbReference>
<dbReference type="EMBL" id="JTJJ01000090">
    <property type="protein sequence ID" value="KHJ66218.1"/>
    <property type="molecule type" value="Genomic_DNA"/>
</dbReference>
<dbReference type="Gene3D" id="3.40.50.720">
    <property type="entry name" value="NAD(P)-binding Rossmann-like Domain"/>
    <property type="match status" value="1"/>
</dbReference>
<dbReference type="GO" id="GO:0016628">
    <property type="term" value="F:oxidoreductase activity, acting on the CH-CH group of donors, NAD or NADP as acceptor"/>
    <property type="evidence" value="ECO:0007669"/>
    <property type="project" value="InterPro"/>
</dbReference>
<dbReference type="InterPro" id="IPR011032">
    <property type="entry name" value="GroES-like_sf"/>
</dbReference>